<evidence type="ECO:0000256" key="8">
    <source>
        <dbReference type="SAM" id="MobiDB-lite"/>
    </source>
</evidence>
<dbReference type="InterPro" id="IPR014038">
    <property type="entry name" value="EF1B_bsu/dsu_GNE"/>
</dbReference>
<comment type="subunit">
    <text evidence="6">EF-1 is composed of 4 subunits: alpha, beta (alpha subunit of the eEF1B subcomplex), delta (beta subunit of the eEF1B subcomplex), and gamma (gamma subunit of the eEF1B subcomplex). Interacts with elongation factor EEF1A1.</text>
</comment>
<name>A0A2K5D9Y0_AOTNA</name>
<dbReference type="GO" id="GO:0005853">
    <property type="term" value="C:eukaryotic translation elongation factor 1 complex"/>
    <property type="evidence" value="ECO:0007669"/>
    <property type="project" value="InterPro"/>
</dbReference>
<dbReference type="InterPro" id="IPR036219">
    <property type="entry name" value="eEF-1beta-like_sf"/>
</dbReference>
<accession>A0A2K5D9Y0</accession>
<dbReference type="InterPro" id="IPR036282">
    <property type="entry name" value="Glutathione-S-Trfase_C_sf"/>
</dbReference>
<dbReference type="SUPFAM" id="SSF54984">
    <property type="entry name" value="eEF-1beta-like"/>
    <property type="match status" value="1"/>
</dbReference>
<dbReference type="GO" id="GO:0005085">
    <property type="term" value="F:guanyl-nucleotide exchange factor activity"/>
    <property type="evidence" value="ECO:0007669"/>
    <property type="project" value="TreeGrafter"/>
</dbReference>
<dbReference type="SUPFAM" id="SSF47616">
    <property type="entry name" value="GST C-terminal domain-like"/>
    <property type="match status" value="1"/>
</dbReference>
<evidence type="ECO:0000256" key="1">
    <source>
        <dbReference type="ARBA" id="ARBA00007411"/>
    </source>
</evidence>
<dbReference type="FunFam" id="3.30.70.60:FF:000001">
    <property type="entry name" value="Elongation factor 1-beta 1 like"/>
    <property type="match status" value="1"/>
</dbReference>
<dbReference type="Pfam" id="PF00736">
    <property type="entry name" value="EF1_GNE"/>
    <property type="match status" value="1"/>
</dbReference>
<keyword evidence="3" id="KW-0251">Elongation factor</keyword>
<dbReference type="Proteomes" id="UP000233020">
    <property type="component" value="Unplaced"/>
</dbReference>
<keyword evidence="4" id="KW-0648">Protein biosynthesis</keyword>
<comment type="similarity">
    <text evidence="1">Belongs to the EF-1-beta/EF-1-delta family.</text>
</comment>
<reference evidence="10" key="2">
    <citation type="submission" date="2025-09" db="UniProtKB">
        <authorList>
            <consortium name="Ensembl"/>
        </authorList>
    </citation>
    <scope>IDENTIFICATION</scope>
</reference>
<dbReference type="GO" id="GO:0003746">
    <property type="term" value="F:translation elongation factor activity"/>
    <property type="evidence" value="ECO:0007669"/>
    <property type="project" value="UniProtKB-KW"/>
</dbReference>
<dbReference type="AlphaFoldDB" id="A0A2K5D9Y0"/>
<comment type="function">
    <text evidence="5">Catalytic subunit of the guanine nucleotide exchange factor (GEF) (eEF1B subcomplex) of the eukaryotic elongation factor 1 complex (eEF1). Stimulates the exchange of GDP for GTP on elongation factor 1A (eEF1A), probably by displacing GDP from the nucleotide binding pocket in eEF1A.</text>
</comment>
<dbReference type="InterPro" id="IPR018940">
    <property type="entry name" value="EF-1_beta_acid_region_euk"/>
</dbReference>
<dbReference type="InterPro" id="IPR014717">
    <property type="entry name" value="Transl_elong_EF1B/ribsomal_bS6"/>
</dbReference>
<evidence type="ECO:0000256" key="6">
    <source>
        <dbReference type="ARBA" id="ARBA00093529"/>
    </source>
</evidence>
<evidence type="ECO:0000256" key="7">
    <source>
        <dbReference type="ARBA" id="ARBA00093651"/>
    </source>
</evidence>
<dbReference type="SMART" id="SM00888">
    <property type="entry name" value="EF1_GNE"/>
    <property type="match status" value="1"/>
</dbReference>
<dbReference type="Ensembl" id="ENSANAT00000035612.1">
    <property type="protein sequence ID" value="ENSANAP00000017754.1"/>
    <property type="gene ID" value="ENSANAG00000026743.1"/>
</dbReference>
<dbReference type="FunFam" id="1.20.1050.130:FF:000001">
    <property type="entry name" value="Putative Elongation factor 1-beta"/>
    <property type="match status" value="1"/>
</dbReference>
<feature type="region of interest" description="Disordered" evidence="8">
    <location>
        <begin position="74"/>
        <end position="103"/>
    </location>
</feature>
<evidence type="ECO:0000256" key="5">
    <source>
        <dbReference type="ARBA" id="ARBA00093309"/>
    </source>
</evidence>
<dbReference type="GeneTree" id="ENSGT00950000183014"/>
<dbReference type="CDD" id="cd00292">
    <property type="entry name" value="EF1B"/>
    <property type="match status" value="1"/>
</dbReference>
<dbReference type="OMA" id="CKFPGKF"/>
<evidence type="ECO:0000259" key="9">
    <source>
        <dbReference type="SMART" id="SM00888"/>
    </source>
</evidence>
<dbReference type="Pfam" id="PF10587">
    <property type="entry name" value="EF-1_beta_acid"/>
    <property type="match status" value="1"/>
</dbReference>
<dbReference type="GO" id="GO:0005829">
    <property type="term" value="C:cytosol"/>
    <property type="evidence" value="ECO:0007669"/>
    <property type="project" value="TreeGrafter"/>
</dbReference>
<dbReference type="InterPro" id="IPR049720">
    <property type="entry name" value="EF1B_bsu/dsu"/>
</dbReference>
<dbReference type="PANTHER" id="PTHR11595">
    <property type="entry name" value="EF-HAND AND COILED-COIL DOMAIN-CONTAINING FAMILY MEMBER"/>
    <property type="match status" value="1"/>
</dbReference>
<feature type="domain" description="Translation elongation factor EF1B beta/delta subunit guanine nucleotide exchange" evidence="9">
    <location>
        <begin position="132"/>
        <end position="205"/>
    </location>
</feature>
<reference evidence="10" key="1">
    <citation type="submission" date="2025-08" db="UniProtKB">
        <authorList>
            <consortium name="Ensembl"/>
        </authorList>
    </citation>
    <scope>IDENTIFICATION</scope>
</reference>
<evidence type="ECO:0000313" key="10">
    <source>
        <dbReference type="Ensembl" id="ENSANAP00000017754.1"/>
    </source>
</evidence>
<evidence type="ECO:0000256" key="2">
    <source>
        <dbReference type="ARBA" id="ARBA00017600"/>
    </source>
</evidence>
<feature type="compositionally biased region" description="Acidic residues" evidence="8">
    <location>
        <begin position="91"/>
        <end position="103"/>
    </location>
</feature>
<dbReference type="STRING" id="37293.ENSANAP00000017754"/>
<keyword evidence="11" id="KW-1185">Reference proteome</keyword>
<dbReference type="Gene3D" id="3.30.70.60">
    <property type="match status" value="1"/>
</dbReference>
<organism evidence="10 11">
    <name type="scientific">Aotus nancymaae</name>
    <name type="common">Ma's night monkey</name>
    <dbReference type="NCBI Taxonomy" id="37293"/>
    <lineage>
        <taxon>Eukaryota</taxon>
        <taxon>Metazoa</taxon>
        <taxon>Chordata</taxon>
        <taxon>Craniata</taxon>
        <taxon>Vertebrata</taxon>
        <taxon>Euteleostomi</taxon>
        <taxon>Mammalia</taxon>
        <taxon>Eutheria</taxon>
        <taxon>Euarchontoglires</taxon>
        <taxon>Primates</taxon>
        <taxon>Haplorrhini</taxon>
        <taxon>Platyrrhini</taxon>
        <taxon>Aotidae</taxon>
        <taxon>Aotus</taxon>
    </lineage>
</organism>
<proteinExistence type="inferred from homology"/>
<evidence type="ECO:0000256" key="3">
    <source>
        <dbReference type="ARBA" id="ARBA00022768"/>
    </source>
</evidence>
<evidence type="ECO:0000313" key="11">
    <source>
        <dbReference type="Proteomes" id="UP000233020"/>
    </source>
</evidence>
<dbReference type="PANTHER" id="PTHR11595:SF21">
    <property type="entry name" value="ELONGATION FACTOR 1-BETA"/>
    <property type="match status" value="1"/>
</dbReference>
<evidence type="ECO:0000256" key="4">
    <source>
        <dbReference type="ARBA" id="ARBA00022917"/>
    </source>
</evidence>
<protein>
    <recommendedName>
        <fullName evidence="2">Elongation factor 1-beta</fullName>
    </recommendedName>
    <alternativeName>
        <fullName evidence="7">eEF-1B alpha</fullName>
    </alternativeName>
</protein>
<sequence>EKPASLQVLNDDLVDKSYIKGYVPSQADVAVFEAVSGPPPADLGHALSWYNYIKSYEKEKARLPGVKKAVDRYGPADVEDTTGSGARDSKEDDDIVLLGSDEEESEEAKRLREECLVQYEYKKAKKPALKARCSGSCLCEPWDDEADMAKLKECVRSIQADSLVWGSSKLVPVEYRIKKLQIHCVVEDYKVGTDRLEKQIAAFEDCV</sequence>